<accession>D3Q308</accession>
<evidence type="ECO:0000256" key="1">
    <source>
        <dbReference type="ARBA" id="ARBA00022676"/>
    </source>
</evidence>
<keyword evidence="1" id="KW-0328">Glycosyltransferase</keyword>
<dbReference type="AlphaFoldDB" id="D3Q308"/>
<dbReference type="GO" id="GO:0016758">
    <property type="term" value="F:hexosyltransferase activity"/>
    <property type="evidence" value="ECO:0007669"/>
    <property type="project" value="TreeGrafter"/>
</dbReference>
<reference evidence="3 4" key="1">
    <citation type="journal article" date="2009" name="Stand. Genomic Sci.">
        <title>Complete genome sequence of Stackebrandtia nassauensis type strain (LLR-40K-21).</title>
        <authorList>
            <person name="Munk C."/>
            <person name="Lapidus A."/>
            <person name="Copeland A."/>
            <person name="Jando M."/>
            <person name="Mayilraj S."/>
            <person name="Glavina Del Rio T."/>
            <person name="Nolan M."/>
            <person name="Chen F."/>
            <person name="Lucas S."/>
            <person name="Tice H."/>
            <person name="Cheng J.F."/>
            <person name="Han C."/>
            <person name="Detter J.C."/>
            <person name="Bruce D."/>
            <person name="Goodwin L."/>
            <person name="Chain P."/>
            <person name="Pitluck S."/>
            <person name="Goker M."/>
            <person name="Ovchinikova G."/>
            <person name="Pati A."/>
            <person name="Ivanova N."/>
            <person name="Mavromatis K."/>
            <person name="Chen A."/>
            <person name="Palaniappan K."/>
            <person name="Land M."/>
            <person name="Hauser L."/>
            <person name="Chang Y.J."/>
            <person name="Jeffries C.D."/>
            <person name="Bristow J."/>
            <person name="Eisen J.A."/>
            <person name="Markowitz V."/>
            <person name="Hugenholtz P."/>
            <person name="Kyrpides N.C."/>
            <person name="Klenk H.P."/>
        </authorList>
    </citation>
    <scope>NUCLEOTIDE SEQUENCE [LARGE SCALE GENOMIC DNA]</scope>
    <source>
        <strain evidence="4">DSM 44728 / CIP 108903 / NRRL B-16338 / NBRC 102104 / LLR-40K-21</strain>
    </source>
</reference>
<dbReference type="PANTHER" id="PTHR34136">
    <property type="match status" value="1"/>
</dbReference>
<dbReference type="EMBL" id="CP001778">
    <property type="protein sequence ID" value="ADD39978.1"/>
    <property type="molecule type" value="Genomic_DNA"/>
</dbReference>
<dbReference type="STRING" id="446470.Snas_0260"/>
<sequence>MRQRHPGRFRCCGVLIDSLTPEAATQALLTSRHGQARRAHLCDTYTVSIALADTEFRDLLNASDINFPASTRLVRQGRRLAARNLTDRIHPPTLMFDTMSQGRQPGLRHYLCGPTPEVVKTLKKTLLEKLPGVDIVATSVLAFPIMPAENAALRKLAADYRPDIVWVGCETPQQHGFVAEYASVLGTTLVAVGDAFSVLSGVKPPSRPWTTQLLGTARFGYGTLTDKRRSRKLDRVP</sequence>
<proteinExistence type="predicted"/>
<dbReference type="KEGG" id="sna:Snas_0260"/>
<dbReference type="HOGENOM" id="CLU_1170094_0_0_11"/>
<gene>
    <name evidence="3" type="ordered locus">Snas_0260</name>
</gene>
<keyword evidence="4" id="KW-1185">Reference proteome</keyword>
<dbReference type="PANTHER" id="PTHR34136:SF1">
    <property type="entry name" value="UDP-N-ACETYL-D-MANNOSAMINURONIC ACID TRANSFERASE"/>
    <property type="match status" value="1"/>
</dbReference>
<dbReference type="InterPro" id="IPR004629">
    <property type="entry name" value="WecG_TagA_CpsF"/>
</dbReference>
<evidence type="ECO:0000313" key="4">
    <source>
        <dbReference type="Proteomes" id="UP000000844"/>
    </source>
</evidence>
<name>D3Q308_STANL</name>
<dbReference type="Pfam" id="PF03808">
    <property type="entry name" value="Glyco_tran_WecG"/>
    <property type="match status" value="1"/>
</dbReference>
<dbReference type="eggNOG" id="COG1922">
    <property type="taxonomic scope" value="Bacteria"/>
</dbReference>
<evidence type="ECO:0000256" key="2">
    <source>
        <dbReference type="ARBA" id="ARBA00022679"/>
    </source>
</evidence>
<evidence type="ECO:0000313" key="3">
    <source>
        <dbReference type="EMBL" id="ADD39978.1"/>
    </source>
</evidence>
<keyword evidence="2 3" id="KW-0808">Transferase</keyword>
<organism evidence="3 4">
    <name type="scientific">Stackebrandtia nassauensis (strain DSM 44728 / CIP 108903 / NRRL B-16338 / NBRC 102104 / LLR-40K-21)</name>
    <dbReference type="NCBI Taxonomy" id="446470"/>
    <lineage>
        <taxon>Bacteria</taxon>
        <taxon>Bacillati</taxon>
        <taxon>Actinomycetota</taxon>
        <taxon>Actinomycetes</taxon>
        <taxon>Glycomycetales</taxon>
        <taxon>Glycomycetaceae</taxon>
        <taxon>Stackebrandtia</taxon>
    </lineage>
</organism>
<dbReference type="Proteomes" id="UP000000844">
    <property type="component" value="Chromosome"/>
</dbReference>
<protein>
    <submittedName>
        <fullName evidence="3">Glycosyl transferase WecB/TagA/CpsF</fullName>
    </submittedName>
</protein>
<dbReference type="CAZy" id="GT26">
    <property type="family name" value="Glycosyltransferase Family 26"/>
</dbReference>